<dbReference type="OrthoDB" id="10296436at2759"/>
<dbReference type="Proteomes" id="UP000315496">
    <property type="component" value="Chromosome 1"/>
</dbReference>
<organism evidence="1 2">
    <name type="scientific">Giardia muris</name>
    <dbReference type="NCBI Taxonomy" id="5742"/>
    <lineage>
        <taxon>Eukaryota</taxon>
        <taxon>Metamonada</taxon>
        <taxon>Diplomonadida</taxon>
        <taxon>Hexamitidae</taxon>
        <taxon>Giardiinae</taxon>
        <taxon>Giardia</taxon>
    </lineage>
</organism>
<gene>
    <name evidence="1" type="ORF">GMRT_jh001</name>
</gene>
<reference evidence="1 2" key="1">
    <citation type="submission" date="2019-05" db="EMBL/GenBank/DDBJ databases">
        <title>The compact genome of Giardia muris reveals important steps in the evolution of intestinal protozoan parasites.</title>
        <authorList>
            <person name="Xu F."/>
            <person name="Jimenez-Gonzalez A."/>
            <person name="Einarsson E."/>
            <person name="Astvaldsson A."/>
            <person name="Peirasmaki D."/>
            <person name="Eckmann L."/>
            <person name="Andersson J.O."/>
            <person name="Svard S.G."/>
            <person name="Jerlstrom-Hultqvist J."/>
        </authorList>
    </citation>
    <scope>NUCLEOTIDE SEQUENCE [LARGE SCALE GENOMIC DNA]</scope>
    <source>
        <strain evidence="1 2">Roberts-Thomson</strain>
    </source>
</reference>
<evidence type="ECO:0000313" key="2">
    <source>
        <dbReference type="Proteomes" id="UP000315496"/>
    </source>
</evidence>
<dbReference type="SUPFAM" id="SSF51126">
    <property type="entry name" value="Pectin lyase-like"/>
    <property type="match status" value="1"/>
</dbReference>
<dbReference type="VEuPathDB" id="GiardiaDB:GMRT_jh001"/>
<protein>
    <submittedName>
        <fullName evidence="1">Uncharacterized protein</fullName>
    </submittedName>
</protein>
<comment type="caution">
    <text evidence="1">The sequence shown here is derived from an EMBL/GenBank/DDBJ whole genome shotgun (WGS) entry which is preliminary data.</text>
</comment>
<dbReference type="InterPro" id="IPR011050">
    <property type="entry name" value="Pectin_lyase_fold/virulence"/>
</dbReference>
<evidence type="ECO:0000313" key="1">
    <source>
        <dbReference type="EMBL" id="TNJ30717.1"/>
    </source>
</evidence>
<sequence length="760" mass="83141">MTSLVVPVSPKGFVCIRCGKSVPTSSSRQVSCPVCTETIRLTDKVGRRCPDCIINEHLRSPSSYDHHISLLLSKYVDTATTCENAILSTRPGIGTEIGTIGNRRNSPVLNDEVRITETVLAQEVSKLERVTEDNFLTVDSWVRNKEAIIAMALQHSAAEGPMNISTALSLIGNIRLVRTIRDLTLALNRGYSNGIIKKPIAKSASFSAESAEVHIPTSPYNDPLAFVKQTPLPLDPRETKLDQSALQAVTEAECNRYPVYSLSVGVHELDEPLLIPSHTTLIGAISTKNWHTGHFTSAYRTLTNSDLERNIEVYSKTATVIKGTIYAQSNCCLTGLYVIGTIYVLGSNTNLIDCIFESPFPTQILPTVSRGRTSESAGVNSADLALLSLSPEIDILKLGPCQPAVVVAKRAKNIIFNKCLILSRYGVPLKLEKTGNYQYFGPNSPLIITDRSQVCLYKSYITSLNPRIPDSLTAFGSCRSSPIIKPLAAVREIPISERALTTKPYEDLSGVIHERIQFIPKSLATYSEGLRQSALIVINNNGSVTITDTYICNSITGVLCTQGSVAITESFIQSCCIGLALLDNTTSSQITNTTLSNNTIGIWLHTLRYPNLVHQCRYEANLLCALLISNPCVSLHPSPSPGPELDAHNSSSSDPNKQKAVTISKCEFHASNGTCLTLVEAANTVSSLLIQHNRIEVPKRRAARDPVIFQSSAPTTQLREHLMENNWITPMLDYKTFVRLIPFTELDSSQREAETIIGTI</sequence>
<dbReference type="AlphaFoldDB" id="A0A4Z1TBU6"/>
<dbReference type="EMBL" id="VDLU01000001">
    <property type="protein sequence ID" value="TNJ30717.1"/>
    <property type="molecule type" value="Genomic_DNA"/>
</dbReference>
<proteinExistence type="predicted"/>
<accession>A0A4Z1TBU6</accession>
<keyword evidence="2" id="KW-1185">Reference proteome</keyword>
<name>A0A4Z1TBU6_GIAMU</name>